<sequence length="328" mass="36949">MSTKEYEDLISVLPLSTVEYAFAYGSGALQQKGENKSEKMIDFVLCTSDPVSFHKENIKKNSSHYSLLRCIGANTLAQFQTRIAAHVYYNTHVHVGDRRIKYGVISTEDLNRDLLDWRWLYVAGRLHKPVLDLCFLVVRPTAAIASNVEENRRCALQAALLLLPDSFDLEKLYQKIVSLSYTGDFRMYVGEDKDKIKKIVLGCMEYLSEVYDPLLASDSRLVVQNGSVLQDGSTAAIYHRLNLLPSTVLERIQTNWNKRNKWQKDREEVLFSLAHRHDVTLHVEGAISSIVAPAAISQTLKNAASAGFSRSVMYSLAKLAKMVKSLGK</sequence>
<evidence type="ECO:0000256" key="10">
    <source>
        <dbReference type="ARBA" id="ARBA00022695"/>
    </source>
</evidence>
<evidence type="ECO:0000256" key="16">
    <source>
        <dbReference type="ARBA" id="ARBA00023209"/>
    </source>
</evidence>
<keyword evidence="15 20" id="KW-0472">Membrane</keyword>
<evidence type="ECO:0000313" key="22">
    <source>
        <dbReference type="Proteomes" id="UP000268014"/>
    </source>
</evidence>
<evidence type="ECO:0000256" key="9">
    <source>
        <dbReference type="ARBA" id="ARBA00022679"/>
    </source>
</evidence>
<dbReference type="AlphaFoldDB" id="A0A0N4WJZ6"/>
<dbReference type="GO" id="GO:0032049">
    <property type="term" value="P:cardiolipin biosynthetic process"/>
    <property type="evidence" value="ECO:0007669"/>
    <property type="project" value="UniProtKB-UniRule"/>
</dbReference>
<evidence type="ECO:0000256" key="2">
    <source>
        <dbReference type="ARBA" id="ARBA00004443"/>
    </source>
</evidence>
<evidence type="ECO:0000256" key="3">
    <source>
        <dbReference type="ARBA" id="ARBA00005119"/>
    </source>
</evidence>
<comment type="catalytic activity">
    <reaction evidence="20">
        <text>a 1,2-diacyl-sn-glycero-3-phosphate + CTP + H(+) = a CDP-1,2-diacyl-sn-glycerol + diphosphate</text>
        <dbReference type="Rhea" id="RHEA:16229"/>
        <dbReference type="ChEBI" id="CHEBI:15378"/>
        <dbReference type="ChEBI" id="CHEBI:33019"/>
        <dbReference type="ChEBI" id="CHEBI:37563"/>
        <dbReference type="ChEBI" id="CHEBI:58332"/>
        <dbReference type="ChEBI" id="CHEBI:58608"/>
        <dbReference type="EC" id="2.7.7.41"/>
    </reaction>
</comment>
<dbReference type="WBParaSite" id="HPLM_0001136601-mRNA-1">
    <property type="protein sequence ID" value="HPLM_0001136601-mRNA-1"/>
    <property type="gene ID" value="HPLM_0001136601"/>
</dbReference>
<accession>A0A0N4WJZ6</accession>
<dbReference type="STRING" id="6290.A0A0N4WJZ6"/>
<dbReference type="EMBL" id="UZAF01017545">
    <property type="protein sequence ID" value="VDO42672.1"/>
    <property type="molecule type" value="Genomic_DNA"/>
</dbReference>
<comment type="pathway">
    <text evidence="4">Lipid metabolism.</text>
</comment>
<evidence type="ECO:0000256" key="7">
    <source>
        <dbReference type="ARBA" id="ARBA00018337"/>
    </source>
</evidence>
<dbReference type="Proteomes" id="UP000268014">
    <property type="component" value="Unassembled WGS sequence"/>
</dbReference>
<dbReference type="EC" id="2.7.7.41" evidence="6 20"/>
<dbReference type="PIRSF" id="PIRSF028840">
    <property type="entry name" value="Mmp37"/>
    <property type="match status" value="1"/>
</dbReference>
<dbReference type="PANTHER" id="PTHR13619">
    <property type="entry name" value="PHOSPHATIDATE CYTIDYLYLTRANSFERASE, MITOCHONDRIAL"/>
    <property type="match status" value="1"/>
</dbReference>
<dbReference type="PANTHER" id="PTHR13619:SF0">
    <property type="entry name" value="PHOSPHATIDATE CYTIDYLYLTRANSFERASE, MITOCHONDRIAL"/>
    <property type="match status" value="1"/>
</dbReference>
<evidence type="ECO:0000256" key="6">
    <source>
        <dbReference type="ARBA" id="ARBA00012487"/>
    </source>
</evidence>
<keyword evidence="8 20" id="KW-0444">Lipid biosynthesis</keyword>
<comment type="similarity">
    <text evidence="5 20">Belongs to the TAM41 family.</text>
</comment>
<evidence type="ECO:0000313" key="23">
    <source>
        <dbReference type="WBParaSite" id="HPLM_0001136601-mRNA-1"/>
    </source>
</evidence>
<evidence type="ECO:0000256" key="12">
    <source>
        <dbReference type="ARBA" id="ARBA00022842"/>
    </source>
</evidence>
<dbReference type="OrthoDB" id="341477at2759"/>
<evidence type="ECO:0000256" key="8">
    <source>
        <dbReference type="ARBA" id="ARBA00022516"/>
    </source>
</evidence>
<reference evidence="21 22" key="2">
    <citation type="submission" date="2018-11" db="EMBL/GenBank/DDBJ databases">
        <authorList>
            <consortium name="Pathogen Informatics"/>
        </authorList>
    </citation>
    <scope>NUCLEOTIDE SEQUENCE [LARGE SCALE GENOMIC DNA]</scope>
    <source>
        <strain evidence="21 22">MHpl1</strain>
    </source>
</reference>
<protein>
    <recommendedName>
        <fullName evidence="7 20">Phosphatidate cytidylyltransferase, mitochondrial</fullName>
        <ecNumber evidence="6 20">2.7.7.41</ecNumber>
    </recommendedName>
    <alternativeName>
        <fullName evidence="18 20">CDP-diacylglycerol synthase</fullName>
    </alternativeName>
    <alternativeName>
        <fullName evidence="19 20">Mitochondrial translocator assembly and maintenance protein 41 homolog</fullName>
    </alternativeName>
</protein>
<evidence type="ECO:0000256" key="15">
    <source>
        <dbReference type="ARBA" id="ARBA00023136"/>
    </source>
</evidence>
<comment type="function">
    <text evidence="20">Catalyzes the conversion of phosphatidic acid (PA) to CDP-diacylglycerol (CDP-DAG), an essential intermediate in the synthesis of phosphatidylglycerol, cardiolipin and phosphatidylinositol.</text>
</comment>
<comment type="subcellular location">
    <subcellularLocation>
        <location evidence="2 20">Mitochondrion inner membrane</location>
        <topology evidence="2 20">Peripheral membrane protein</topology>
        <orientation evidence="2 20">Matrix side</orientation>
    </subcellularLocation>
</comment>
<evidence type="ECO:0000256" key="4">
    <source>
        <dbReference type="ARBA" id="ARBA00005189"/>
    </source>
</evidence>
<dbReference type="GO" id="GO:0016024">
    <property type="term" value="P:CDP-diacylglycerol biosynthetic process"/>
    <property type="evidence" value="ECO:0007669"/>
    <property type="project" value="UniProtKB-UniRule"/>
</dbReference>
<evidence type="ECO:0000256" key="11">
    <source>
        <dbReference type="ARBA" id="ARBA00022792"/>
    </source>
</evidence>
<name>A0A0N4WJZ6_HAEPC</name>
<evidence type="ECO:0000313" key="21">
    <source>
        <dbReference type="EMBL" id="VDO42672.1"/>
    </source>
</evidence>
<comment type="pathway">
    <text evidence="3 20">Phospholipid metabolism; CDP-diacylglycerol biosynthesis; CDP-diacylglycerol from sn-glycerol 3-phosphate: step 3/3.</text>
</comment>
<evidence type="ECO:0000256" key="19">
    <source>
        <dbReference type="ARBA" id="ARBA00031502"/>
    </source>
</evidence>
<evidence type="ECO:0000256" key="14">
    <source>
        <dbReference type="ARBA" id="ARBA00023128"/>
    </source>
</evidence>
<proteinExistence type="inferred from homology"/>
<keyword evidence="14 20" id="KW-0496">Mitochondrion</keyword>
<evidence type="ECO:0000256" key="18">
    <source>
        <dbReference type="ARBA" id="ARBA00029893"/>
    </source>
</evidence>
<dbReference type="Pfam" id="PF09139">
    <property type="entry name" value="Tam41_Mmp37"/>
    <property type="match status" value="1"/>
</dbReference>
<reference evidence="23" key="1">
    <citation type="submission" date="2017-02" db="UniProtKB">
        <authorList>
            <consortium name="WormBaseParasite"/>
        </authorList>
    </citation>
    <scope>IDENTIFICATION</scope>
</reference>
<dbReference type="InterPro" id="IPR015222">
    <property type="entry name" value="Tam41"/>
</dbReference>
<dbReference type="GO" id="GO:0004605">
    <property type="term" value="F:phosphatidate cytidylyltransferase activity"/>
    <property type="evidence" value="ECO:0007669"/>
    <property type="project" value="UniProtKB-UniRule"/>
</dbReference>
<evidence type="ECO:0000256" key="5">
    <source>
        <dbReference type="ARBA" id="ARBA00005458"/>
    </source>
</evidence>
<keyword evidence="13 20" id="KW-0443">Lipid metabolism</keyword>
<evidence type="ECO:0000256" key="20">
    <source>
        <dbReference type="PIRNR" id="PIRNR028840"/>
    </source>
</evidence>
<evidence type="ECO:0000256" key="13">
    <source>
        <dbReference type="ARBA" id="ARBA00023098"/>
    </source>
</evidence>
<keyword evidence="22" id="KW-1185">Reference proteome</keyword>
<dbReference type="OMA" id="HAENMHR"/>
<keyword evidence="10 20" id="KW-0548">Nucleotidyltransferase</keyword>
<keyword evidence="17 20" id="KW-1208">Phospholipid metabolism</keyword>
<keyword evidence="16 20" id="KW-0594">Phospholipid biosynthesis</keyword>
<organism evidence="23">
    <name type="scientific">Haemonchus placei</name>
    <name type="common">Barber's pole worm</name>
    <dbReference type="NCBI Taxonomy" id="6290"/>
    <lineage>
        <taxon>Eukaryota</taxon>
        <taxon>Metazoa</taxon>
        <taxon>Ecdysozoa</taxon>
        <taxon>Nematoda</taxon>
        <taxon>Chromadorea</taxon>
        <taxon>Rhabditida</taxon>
        <taxon>Rhabditina</taxon>
        <taxon>Rhabditomorpha</taxon>
        <taxon>Strongyloidea</taxon>
        <taxon>Trichostrongylidae</taxon>
        <taxon>Haemonchus</taxon>
    </lineage>
</organism>
<evidence type="ECO:0000256" key="1">
    <source>
        <dbReference type="ARBA" id="ARBA00001946"/>
    </source>
</evidence>
<keyword evidence="11 20" id="KW-0999">Mitochondrion inner membrane</keyword>
<gene>
    <name evidence="21" type="ORF">HPLM_LOCUS11358</name>
</gene>
<keyword evidence="12 20" id="KW-0460">Magnesium</keyword>
<dbReference type="GO" id="GO:0005743">
    <property type="term" value="C:mitochondrial inner membrane"/>
    <property type="evidence" value="ECO:0007669"/>
    <property type="project" value="UniProtKB-SubCell"/>
</dbReference>
<comment type="cofactor">
    <cofactor evidence="1 20">
        <name>Mg(2+)</name>
        <dbReference type="ChEBI" id="CHEBI:18420"/>
    </cofactor>
</comment>
<dbReference type="UniPathway" id="UPA00557">
    <property type="reaction ID" value="UER00614"/>
</dbReference>
<keyword evidence="9 20" id="KW-0808">Transferase</keyword>
<evidence type="ECO:0000256" key="17">
    <source>
        <dbReference type="ARBA" id="ARBA00023264"/>
    </source>
</evidence>